<dbReference type="Proteomes" id="UP000887013">
    <property type="component" value="Unassembled WGS sequence"/>
</dbReference>
<keyword evidence="2" id="KW-1185">Reference proteome</keyword>
<comment type="caution">
    <text evidence="1">The sequence shown here is derived from an EMBL/GenBank/DDBJ whole genome shotgun (WGS) entry which is preliminary data.</text>
</comment>
<organism evidence="1 2">
    <name type="scientific">Nephila pilipes</name>
    <name type="common">Giant wood spider</name>
    <name type="synonym">Nephila maculata</name>
    <dbReference type="NCBI Taxonomy" id="299642"/>
    <lineage>
        <taxon>Eukaryota</taxon>
        <taxon>Metazoa</taxon>
        <taxon>Ecdysozoa</taxon>
        <taxon>Arthropoda</taxon>
        <taxon>Chelicerata</taxon>
        <taxon>Arachnida</taxon>
        <taxon>Araneae</taxon>
        <taxon>Araneomorphae</taxon>
        <taxon>Entelegynae</taxon>
        <taxon>Araneoidea</taxon>
        <taxon>Nephilidae</taxon>
        <taxon>Nephila</taxon>
    </lineage>
</organism>
<gene>
    <name evidence="1" type="ORF">NPIL_373701</name>
</gene>
<accession>A0A8X6P1Q6</accession>
<dbReference type="EMBL" id="BMAW01064220">
    <property type="protein sequence ID" value="GFT43982.1"/>
    <property type="molecule type" value="Genomic_DNA"/>
</dbReference>
<reference evidence="1" key="1">
    <citation type="submission" date="2020-08" db="EMBL/GenBank/DDBJ databases">
        <title>Multicomponent nature underlies the extraordinary mechanical properties of spider dragline silk.</title>
        <authorList>
            <person name="Kono N."/>
            <person name="Nakamura H."/>
            <person name="Mori M."/>
            <person name="Yoshida Y."/>
            <person name="Ohtoshi R."/>
            <person name="Malay A.D."/>
            <person name="Moran D.A.P."/>
            <person name="Tomita M."/>
            <person name="Numata K."/>
            <person name="Arakawa K."/>
        </authorList>
    </citation>
    <scope>NUCLEOTIDE SEQUENCE</scope>
</reference>
<protein>
    <submittedName>
        <fullName evidence="1">Uncharacterized protein</fullName>
    </submittedName>
</protein>
<evidence type="ECO:0000313" key="1">
    <source>
        <dbReference type="EMBL" id="GFT43982.1"/>
    </source>
</evidence>
<dbReference type="AlphaFoldDB" id="A0A8X6P1Q6"/>
<evidence type="ECO:0000313" key="2">
    <source>
        <dbReference type="Proteomes" id="UP000887013"/>
    </source>
</evidence>
<proteinExistence type="predicted"/>
<name>A0A8X6P1Q6_NEPPI</name>
<dbReference type="OrthoDB" id="6408315at2759"/>
<sequence length="100" mass="11273">MWLQSISQRPGDGRFMQITTEVHYGTGSARLVSGLLIPVITSRCRWGNREDSSMTCLRLNHCQPLDHLVRSVEHVKALQKELSPINSFGESNFPNVLPIL</sequence>